<dbReference type="OrthoDB" id="194754at2157"/>
<evidence type="ECO:0000313" key="3">
    <source>
        <dbReference type="Proteomes" id="UP000183769"/>
    </source>
</evidence>
<protein>
    <submittedName>
        <fullName evidence="2">PIN domain-containing protein</fullName>
    </submittedName>
</protein>
<dbReference type="EMBL" id="FOXI01000020">
    <property type="protein sequence ID" value="SFQ11240.1"/>
    <property type="molecule type" value="Genomic_DNA"/>
</dbReference>
<gene>
    <name evidence="2" type="ORF">SAMN05216277_12018</name>
</gene>
<feature type="domain" description="PIN" evidence="1">
    <location>
        <begin position="18"/>
        <end position="119"/>
    </location>
</feature>
<evidence type="ECO:0000259" key="1">
    <source>
        <dbReference type="Pfam" id="PF01850"/>
    </source>
</evidence>
<sequence length="135" mass="14643">MFVESDFLFALAKPTDWLQADAEAALETADVHTSIATYAEFLQYFYDPDAGAYTIAAAELVPNLLELVAVRPAEHEDALLAAAAFIDDHGLTPYDALHAGIAHVEGETVLSTEQDYDAVGIDRVPLDGYADRRAE</sequence>
<accession>A0A1I5VUV9</accession>
<organism evidence="2 3">
    <name type="scientific">Halolamina pelagica</name>
    <dbReference type="NCBI Taxonomy" id="699431"/>
    <lineage>
        <taxon>Archaea</taxon>
        <taxon>Methanobacteriati</taxon>
        <taxon>Methanobacteriota</taxon>
        <taxon>Stenosarchaea group</taxon>
        <taxon>Halobacteria</taxon>
        <taxon>Halobacteriales</taxon>
        <taxon>Haloferacaceae</taxon>
    </lineage>
</organism>
<evidence type="ECO:0000313" key="2">
    <source>
        <dbReference type="EMBL" id="SFQ11240.1"/>
    </source>
</evidence>
<reference evidence="3" key="1">
    <citation type="submission" date="2016-10" db="EMBL/GenBank/DDBJ databases">
        <authorList>
            <person name="Varghese N."/>
            <person name="Submissions S."/>
        </authorList>
    </citation>
    <scope>NUCLEOTIDE SEQUENCE [LARGE SCALE GENOMIC DNA]</scope>
    <source>
        <strain evidence="3">CGMCC 1.10329</strain>
    </source>
</reference>
<name>A0A1I5VUV9_9EURY</name>
<dbReference type="RefSeq" id="WP_074880514.1">
    <property type="nucleotide sequence ID" value="NZ_FOXI01000020.1"/>
</dbReference>
<dbReference type="InterPro" id="IPR029060">
    <property type="entry name" value="PIN-like_dom_sf"/>
</dbReference>
<dbReference type="Proteomes" id="UP000183769">
    <property type="component" value="Unassembled WGS sequence"/>
</dbReference>
<dbReference type="Gene3D" id="3.40.50.1010">
    <property type="entry name" value="5'-nuclease"/>
    <property type="match status" value="1"/>
</dbReference>
<dbReference type="SUPFAM" id="SSF88723">
    <property type="entry name" value="PIN domain-like"/>
    <property type="match status" value="1"/>
</dbReference>
<proteinExistence type="predicted"/>
<dbReference type="AlphaFoldDB" id="A0A1I5VUV9"/>
<dbReference type="Pfam" id="PF01850">
    <property type="entry name" value="PIN"/>
    <property type="match status" value="1"/>
</dbReference>
<keyword evidence="3" id="KW-1185">Reference proteome</keyword>
<dbReference type="InterPro" id="IPR002716">
    <property type="entry name" value="PIN_dom"/>
</dbReference>